<feature type="compositionally biased region" description="Low complexity" evidence="1">
    <location>
        <begin position="1"/>
        <end position="18"/>
    </location>
</feature>
<evidence type="ECO:0000313" key="3">
    <source>
        <dbReference type="EMBL" id="NPC66848.1"/>
    </source>
</evidence>
<name>A0ABX2AEP8_9PROT</name>
<evidence type="ECO:0000313" key="4">
    <source>
        <dbReference type="Proteomes" id="UP000623090"/>
    </source>
</evidence>
<sequence>MPFPSPSAAHPAPQDSSPTMPHPAPSAATPLPLTWMARAGWQRLVCMALPCGLLWGLVAWAVAQP</sequence>
<organism evidence="3 4">
    <name type="scientific">Komagataeibacter melomenusus</name>
    <dbReference type="NCBI Taxonomy" id="2766578"/>
    <lineage>
        <taxon>Bacteria</taxon>
        <taxon>Pseudomonadati</taxon>
        <taxon>Pseudomonadota</taxon>
        <taxon>Alphaproteobacteria</taxon>
        <taxon>Acetobacterales</taxon>
        <taxon>Acetobacteraceae</taxon>
        <taxon>Komagataeibacter</taxon>
    </lineage>
</organism>
<comment type="caution">
    <text evidence="3">The sequence shown here is derived from an EMBL/GenBank/DDBJ whole genome shotgun (WGS) entry which is preliminary data.</text>
</comment>
<keyword evidence="2" id="KW-1133">Transmembrane helix</keyword>
<feature type="transmembrane region" description="Helical" evidence="2">
    <location>
        <begin position="44"/>
        <end position="63"/>
    </location>
</feature>
<dbReference type="RefSeq" id="WP_172157493.1">
    <property type="nucleotide sequence ID" value="NZ_JABJWC010000025.1"/>
</dbReference>
<keyword evidence="4" id="KW-1185">Reference proteome</keyword>
<accession>A0ABX2AEP8</accession>
<evidence type="ECO:0000256" key="2">
    <source>
        <dbReference type="SAM" id="Phobius"/>
    </source>
</evidence>
<gene>
    <name evidence="3" type="ORF">HNW77_10670</name>
</gene>
<protein>
    <submittedName>
        <fullName evidence="3">Uncharacterized protein</fullName>
    </submittedName>
</protein>
<dbReference type="EMBL" id="JABJWC010000025">
    <property type="protein sequence ID" value="NPC66848.1"/>
    <property type="molecule type" value="Genomic_DNA"/>
</dbReference>
<evidence type="ECO:0000256" key="1">
    <source>
        <dbReference type="SAM" id="MobiDB-lite"/>
    </source>
</evidence>
<feature type="region of interest" description="Disordered" evidence="1">
    <location>
        <begin position="1"/>
        <end position="25"/>
    </location>
</feature>
<keyword evidence="2" id="KW-0472">Membrane</keyword>
<keyword evidence="2" id="KW-0812">Transmembrane</keyword>
<proteinExistence type="predicted"/>
<dbReference type="Proteomes" id="UP000623090">
    <property type="component" value="Unassembled WGS sequence"/>
</dbReference>
<reference evidence="3 4" key="1">
    <citation type="journal article" date="2020" name="Microorganisms">
        <title>Description of Komagataeibacter melaceti sp. nov. and Komagataeibacter melomenusus sp. nov. Isolated from Apple Cider Vinegar.</title>
        <authorList>
            <person name="Maric L."/>
            <person name="Cleenwerck I."/>
            <person name="Accetto T."/>
            <person name="Vandamme P."/>
            <person name="Trcek J."/>
        </authorList>
    </citation>
    <scope>NUCLEOTIDE SEQUENCE [LARGE SCALE GENOMIC DNA]</scope>
    <source>
        <strain evidence="3 4">AV436</strain>
    </source>
</reference>